<dbReference type="AlphaFoldDB" id="A0A850T3N9"/>
<keyword evidence="4" id="KW-1185">Reference proteome</keyword>
<dbReference type="RefSeq" id="WP_178365281.1">
    <property type="nucleotide sequence ID" value="NZ_JACADJ010000005.1"/>
</dbReference>
<sequence>MTSLKLLALSAAMIIAFSSSALSWEQSPIQDGGTVASDNQGALSPEMAKDKELMALEDECAGHILEILAQLQKETDPAAREKLQKRIQFLKQDLEIVIKECQLNKAVAAENTAQITQLKKILEDLYNSGGGTPNADEHSQPDIPEKMKTGADQTNKNPDDA</sequence>
<proteinExistence type="predicted"/>
<gene>
    <name evidence="3" type="ORF">HXW94_02250</name>
</gene>
<organism evidence="3 4">
    <name type="scientific">Desulfobacter latus</name>
    <dbReference type="NCBI Taxonomy" id="2292"/>
    <lineage>
        <taxon>Bacteria</taxon>
        <taxon>Pseudomonadati</taxon>
        <taxon>Thermodesulfobacteriota</taxon>
        <taxon>Desulfobacteria</taxon>
        <taxon>Desulfobacterales</taxon>
        <taxon>Desulfobacteraceae</taxon>
        <taxon>Desulfobacter</taxon>
    </lineage>
</organism>
<reference evidence="3 4" key="1">
    <citation type="submission" date="2020-06" db="EMBL/GenBank/DDBJ databases">
        <title>High-quality draft genome of sulfate reducer Desulfobacter latus type strain AcrS2 isolated from marine sediment.</title>
        <authorList>
            <person name="Hoppe M."/>
            <person name="Larsen C.K."/>
            <person name="Marshall I.P.G."/>
            <person name="Schramm A."/>
            <person name="Marietou A.G."/>
        </authorList>
    </citation>
    <scope>NUCLEOTIDE SEQUENCE [LARGE SCALE GENOMIC DNA]</scope>
    <source>
        <strain evidence="3 4">AcRS2</strain>
    </source>
</reference>
<name>A0A850T3N9_9BACT</name>
<feature type="compositionally biased region" description="Polar residues" evidence="1">
    <location>
        <begin position="151"/>
        <end position="161"/>
    </location>
</feature>
<evidence type="ECO:0000256" key="2">
    <source>
        <dbReference type="SAM" id="SignalP"/>
    </source>
</evidence>
<dbReference type="Proteomes" id="UP000553343">
    <property type="component" value="Unassembled WGS sequence"/>
</dbReference>
<feature type="chain" id="PRO_5032650129" evidence="2">
    <location>
        <begin position="22"/>
        <end position="161"/>
    </location>
</feature>
<feature type="region of interest" description="Disordered" evidence="1">
    <location>
        <begin position="125"/>
        <end position="161"/>
    </location>
</feature>
<feature type="compositionally biased region" description="Basic and acidic residues" evidence="1">
    <location>
        <begin position="135"/>
        <end position="149"/>
    </location>
</feature>
<evidence type="ECO:0000313" key="4">
    <source>
        <dbReference type="Proteomes" id="UP000553343"/>
    </source>
</evidence>
<protein>
    <submittedName>
        <fullName evidence="3">Uncharacterized protein</fullName>
    </submittedName>
</protein>
<evidence type="ECO:0000313" key="3">
    <source>
        <dbReference type="EMBL" id="NWH03822.1"/>
    </source>
</evidence>
<keyword evidence="2" id="KW-0732">Signal</keyword>
<feature type="signal peptide" evidence="2">
    <location>
        <begin position="1"/>
        <end position="21"/>
    </location>
</feature>
<evidence type="ECO:0000256" key="1">
    <source>
        <dbReference type="SAM" id="MobiDB-lite"/>
    </source>
</evidence>
<comment type="caution">
    <text evidence="3">The sequence shown here is derived from an EMBL/GenBank/DDBJ whole genome shotgun (WGS) entry which is preliminary data.</text>
</comment>
<dbReference type="EMBL" id="JACADJ010000005">
    <property type="protein sequence ID" value="NWH03822.1"/>
    <property type="molecule type" value="Genomic_DNA"/>
</dbReference>
<accession>A0A850T3N9</accession>